<dbReference type="Proteomes" id="UP000321199">
    <property type="component" value="Chromosome"/>
</dbReference>
<keyword evidence="3 11" id="KW-0813">Transport</keyword>
<dbReference type="GO" id="GO:0044718">
    <property type="term" value="P:siderophore transmembrane transport"/>
    <property type="evidence" value="ECO:0007669"/>
    <property type="project" value="TreeGrafter"/>
</dbReference>
<dbReference type="GO" id="GO:0015232">
    <property type="term" value="F:heme transmembrane transporter activity"/>
    <property type="evidence" value="ECO:0007669"/>
    <property type="project" value="InterPro"/>
</dbReference>
<dbReference type="KEGG" id="cof:FOZ74_02980"/>
<dbReference type="PANTHER" id="PTHR30069">
    <property type="entry name" value="TONB-DEPENDENT OUTER MEMBRANE RECEPTOR"/>
    <property type="match status" value="1"/>
</dbReference>
<evidence type="ECO:0000256" key="4">
    <source>
        <dbReference type="ARBA" id="ARBA00022452"/>
    </source>
</evidence>
<sequence>MLGFTPESFPPILILRRTMKPQPHPCRSPLHLHALAFTSLLACALPSPALAQSTASAPLPSMVVSGSMQEQPVDDLPQSIDVITAGQLEEQQSQSLRDALQDLPNTSVRTAPARLAVGASSSAFARDGNTGINIRGIGGNRVLMTVDGIRMPRSYVSRSAIFDREYLSLELFKRIELLRGPASALYGSDGLAGVVNFVTLDPQDFLGEDRTLGGRVAVQYGSEDDGKLLAGTLAGKASESAQWMLTAQLRRAHAPKTMGDNDAPDSRRTRANPQDDGDQALLAKVVLSPGGGQRHVLGFEHVNRDSDVALLSSRTPQPSKPADVLGESSRYDAARNRITWDARYDVASGWADQVRTIVAAQQGKSRRVGTSDLNSGVHRVRDNRYQERLWQLGLQAEKVLRAGEWTHRLAYGAEYTRNHISNLYDGLAPLAPDVFPLKRFPDTRESTSALYLQDETVWGDWTFTPGLRIDHFAIDVTSQSGFYPPAAQPGKSLSKAAVLPKLGVLWRASSEWSLFGQYSQGLRAPEPGQLNDHFEAVVPGARVVIQPNPNLQPERSRGLEIGARARLERLKLDATAFVNDYSNLIVDAEFIQEVGTTRYFQSVNIGRARIHGFELKGSYDWGVLGQGRLSSTFSWGMARGKNRETGQPLNSVDPAQATLGVRYDTAPWSLWANLRYRQAKRPGDIDNSAIFNSKPDVQFATPSFTTLDVGGQWRLAKDTRLNLAIHNLTNRKYWLWSDVYGQSASSAVLDAYTQPGRSLRVSLVKDF</sequence>
<dbReference type="NCBIfam" id="TIGR01786">
    <property type="entry name" value="TonB-hemlactrns"/>
    <property type="match status" value="1"/>
</dbReference>
<dbReference type="Gene3D" id="2.170.130.10">
    <property type="entry name" value="TonB-dependent receptor, plug domain"/>
    <property type="match status" value="1"/>
</dbReference>
<evidence type="ECO:0000256" key="6">
    <source>
        <dbReference type="ARBA" id="ARBA00022729"/>
    </source>
</evidence>
<evidence type="ECO:0000256" key="13">
    <source>
        <dbReference type="SAM" id="MobiDB-lite"/>
    </source>
</evidence>
<evidence type="ECO:0000313" key="17">
    <source>
        <dbReference type="Proteomes" id="UP000321199"/>
    </source>
</evidence>
<dbReference type="Pfam" id="PF00593">
    <property type="entry name" value="TonB_dep_Rec_b-barrel"/>
    <property type="match status" value="1"/>
</dbReference>
<dbReference type="InterPro" id="IPR010949">
    <property type="entry name" value="TonB_Hb/transfer/lactofer_rcpt"/>
</dbReference>
<evidence type="ECO:0000259" key="14">
    <source>
        <dbReference type="Pfam" id="PF00593"/>
    </source>
</evidence>
<dbReference type="PANTHER" id="PTHR30069:SF29">
    <property type="entry name" value="HEMOGLOBIN AND HEMOGLOBIN-HAPTOGLOBIN-BINDING PROTEIN 1-RELATED"/>
    <property type="match status" value="1"/>
</dbReference>
<dbReference type="AlphaFoldDB" id="A0A5B8RRB2"/>
<dbReference type="InterPro" id="IPR012910">
    <property type="entry name" value="Plug_dom"/>
</dbReference>
<feature type="domain" description="TonB-dependent receptor plug" evidence="15">
    <location>
        <begin position="73"/>
        <end position="194"/>
    </location>
</feature>
<name>A0A5B8RRB2_9BURK</name>
<accession>A0A5B8RRB2</accession>
<keyword evidence="5 11" id="KW-0812">Transmembrane</keyword>
<dbReference type="GO" id="GO:0009279">
    <property type="term" value="C:cell outer membrane"/>
    <property type="evidence" value="ECO:0007669"/>
    <property type="project" value="UniProtKB-SubCell"/>
</dbReference>
<dbReference type="CDD" id="cd01347">
    <property type="entry name" value="ligand_gated_channel"/>
    <property type="match status" value="1"/>
</dbReference>
<evidence type="ECO:0000256" key="1">
    <source>
        <dbReference type="ARBA" id="ARBA00004571"/>
    </source>
</evidence>
<keyword evidence="9 16" id="KW-0675">Receptor</keyword>
<evidence type="ECO:0000256" key="2">
    <source>
        <dbReference type="ARBA" id="ARBA00009810"/>
    </source>
</evidence>
<dbReference type="InterPro" id="IPR039426">
    <property type="entry name" value="TonB-dep_rcpt-like"/>
</dbReference>
<dbReference type="InterPro" id="IPR037066">
    <property type="entry name" value="Plug_dom_sf"/>
</dbReference>
<evidence type="ECO:0000256" key="10">
    <source>
        <dbReference type="ARBA" id="ARBA00023237"/>
    </source>
</evidence>
<keyword evidence="8 11" id="KW-0472">Membrane</keyword>
<reference evidence="16 17" key="1">
    <citation type="submission" date="2019-07" db="EMBL/GenBank/DDBJ databases">
        <title>Complete genome sequence of Comamonas sp. NLF 7-7 isolated from livestock.</title>
        <authorList>
            <person name="Kim D.H."/>
            <person name="Kim J.G."/>
        </authorList>
    </citation>
    <scope>NUCLEOTIDE SEQUENCE [LARGE SCALE GENOMIC DNA]</scope>
    <source>
        <strain evidence="16 17">NLF 7-7</strain>
    </source>
</reference>
<dbReference type="OrthoDB" id="9764669at2"/>
<dbReference type="NCBIfam" id="TIGR01785">
    <property type="entry name" value="TonB-hemin"/>
    <property type="match status" value="1"/>
</dbReference>
<keyword evidence="17" id="KW-1185">Reference proteome</keyword>
<evidence type="ECO:0000313" key="16">
    <source>
        <dbReference type="EMBL" id="QEA12086.1"/>
    </source>
</evidence>
<evidence type="ECO:0000256" key="11">
    <source>
        <dbReference type="PROSITE-ProRule" id="PRU01360"/>
    </source>
</evidence>
<evidence type="ECO:0000256" key="5">
    <source>
        <dbReference type="ARBA" id="ARBA00022692"/>
    </source>
</evidence>
<dbReference type="InterPro" id="IPR036942">
    <property type="entry name" value="Beta-barrel_TonB_sf"/>
</dbReference>
<protein>
    <submittedName>
        <fullName evidence="16">TonB-dependent hemoglobin/transferrin/lactoferrin family receptor</fullName>
    </submittedName>
</protein>
<evidence type="ECO:0000256" key="8">
    <source>
        <dbReference type="ARBA" id="ARBA00023136"/>
    </source>
</evidence>
<dbReference type="PROSITE" id="PS52016">
    <property type="entry name" value="TONB_DEPENDENT_REC_3"/>
    <property type="match status" value="1"/>
</dbReference>
<keyword evidence="7 12" id="KW-0798">TonB box</keyword>
<comment type="similarity">
    <text evidence="2 11 12">Belongs to the TonB-dependent receptor family.</text>
</comment>
<dbReference type="Gene3D" id="2.40.170.20">
    <property type="entry name" value="TonB-dependent receptor, beta-barrel domain"/>
    <property type="match status" value="1"/>
</dbReference>
<keyword evidence="6" id="KW-0732">Signal</keyword>
<feature type="domain" description="TonB-dependent receptor-like beta-barrel" evidence="14">
    <location>
        <begin position="288"/>
        <end position="728"/>
    </location>
</feature>
<dbReference type="EMBL" id="CP042344">
    <property type="protein sequence ID" value="QEA12086.1"/>
    <property type="molecule type" value="Genomic_DNA"/>
</dbReference>
<evidence type="ECO:0000256" key="12">
    <source>
        <dbReference type="RuleBase" id="RU003357"/>
    </source>
</evidence>
<evidence type="ECO:0000256" key="3">
    <source>
        <dbReference type="ARBA" id="ARBA00022448"/>
    </source>
</evidence>
<evidence type="ECO:0000259" key="15">
    <source>
        <dbReference type="Pfam" id="PF07715"/>
    </source>
</evidence>
<keyword evidence="10 11" id="KW-0998">Cell outer membrane</keyword>
<organism evidence="16 17">
    <name type="scientific">Comamonas flocculans</name>
    <dbReference type="NCBI Taxonomy" id="2597701"/>
    <lineage>
        <taxon>Bacteria</taxon>
        <taxon>Pseudomonadati</taxon>
        <taxon>Pseudomonadota</taxon>
        <taxon>Betaproteobacteria</taxon>
        <taxon>Burkholderiales</taxon>
        <taxon>Comamonadaceae</taxon>
        <taxon>Comamonas</taxon>
    </lineage>
</organism>
<dbReference type="InterPro" id="IPR011276">
    <property type="entry name" value="TonB_haem/Hb_rcpt"/>
</dbReference>
<dbReference type="GO" id="GO:0015344">
    <property type="term" value="F:siderophore uptake transmembrane transporter activity"/>
    <property type="evidence" value="ECO:0007669"/>
    <property type="project" value="TreeGrafter"/>
</dbReference>
<evidence type="ECO:0000256" key="9">
    <source>
        <dbReference type="ARBA" id="ARBA00023170"/>
    </source>
</evidence>
<evidence type="ECO:0000256" key="7">
    <source>
        <dbReference type="ARBA" id="ARBA00023077"/>
    </source>
</evidence>
<dbReference type="SUPFAM" id="SSF56935">
    <property type="entry name" value="Porins"/>
    <property type="match status" value="1"/>
</dbReference>
<keyword evidence="4 11" id="KW-1134">Transmembrane beta strand</keyword>
<dbReference type="InterPro" id="IPR000531">
    <property type="entry name" value="Beta-barrel_TonB"/>
</dbReference>
<proteinExistence type="inferred from homology"/>
<dbReference type="Pfam" id="PF07715">
    <property type="entry name" value="Plug"/>
    <property type="match status" value="1"/>
</dbReference>
<gene>
    <name evidence="16" type="ORF">FOZ74_02980</name>
</gene>
<comment type="subcellular location">
    <subcellularLocation>
        <location evidence="1 11">Cell outer membrane</location>
        <topology evidence="1 11">Multi-pass membrane protein</topology>
    </subcellularLocation>
</comment>
<feature type="region of interest" description="Disordered" evidence="13">
    <location>
        <begin position="252"/>
        <end position="277"/>
    </location>
</feature>